<dbReference type="EMBL" id="JAYMYJ010000145">
    <property type="protein sequence ID" value="MEB4592978.1"/>
    <property type="molecule type" value="Genomic_DNA"/>
</dbReference>
<keyword evidence="2" id="KW-0489">Methyltransferase</keyword>
<dbReference type="Gene3D" id="3.40.50.150">
    <property type="entry name" value="Vaccinia Virus protein VP39"/>
    <property type="match status" value="1"/>
</dbReference>
<dbReference type="Pfam" id="PF01564">
    <property type="entry name" value="Spermine_synth"/>
    <property type="match status" value="1"/>
</dbReference>
<dbReference type="Proteomes" id="UP001308005">
    <property type="component" value="Unassembled WGS sequence"/>
</dbReference>
<dbReference type="GO" id="GO:0008168">
    <property type="term" value="F:methyltransferase activity"/>
    <property type="evidence" value="ECO:0007669"/>
    <property type="project" value="UniProtKB-KW"/>
</dbReference>
<organism evidence="2 3">
    <name type="scientific">Candidatus Thiothrix phosphatis</name>
    <dbReference type="NCBI Taxonomy" id="3112415"/>
    <lineage>
        <taxon>Bacteria</taxon>
        <taxon>Pseudomonadati</taxon>
        <taxon>Pseudomonadota</taxon>
        <taxon>Gammaproteobacteria</taxon>
        <taxon>Thiotrichales</taxon>
        <taxon>Thiotrichaceae</taxon>
        <taxon>Thiothrix</taxon>
    </lineage>
</organism>
<evidence type="ECO:0000313" key="3">
    <source>
        <dbReference type="Proteomes" id="UP001308005"/>
    </source>
</evidence>
<dbReference type="PANTHER" id="PTHR43317">
    <property type="entry name" value="THERMOSPERMINE SYNTHASE ACAULIS5"/>
    <property type="match status" value="1"/>
</dbReference>
<dbReference type="GO" id="GO:0032259">
    <property type="term" value="P:methylation"/>
    <property type="evidence" value="ECO:0007669"/>
    <property type="project" value="UniProtKB-KW"/>
</dbReference>
<gene>
    <name evidence="2" type="ORF">VSS37_18505</name>
</gene>
<sequence>MYDNTDEFGPITVTDDGQCRILSFAANDEQSCCLKAAPHVLQFEYTQAMLLVLLFQQPQRVLILGLGGGSLVSALHHCIPGVRITAVELRQSVIDLAYRYFQMPRGKRVQVVCGNADAYICAEQAHKQDVVFADLYHSCGVDDVQLKADFIARCAAILKQDGWLVLNCWNEHREDIILRKALQECFSDIRTVLTSSRNWVILAGKTPSWRTNSEMKETAFQLSSALGFPLTRHLARMRAF</sequence>
<proteinExistence type="predicted"/>
<evidence type="ECO:0000313" key="2">
    <source>
        <dbReference type="EMBL" id="MEB4592978.1"/>
    </source>
</evidence>
<dbReference type="PANTHER" id="PTHR43317:SF1">
    <property type="entry name" value="THERMOSPERMINE SYNTHASE ACAULIS5"/>
    <property type="match status" value="1"/>
</dbReference>
<evidence type="ECO:0000256" key="1">
    <source>
        <dbReference type="ARBA" id="ARBA00023115"/>
    </source>
</evidence>
<accession>A0ABU6D1N7</accession>
<reference evidence="2 3" key="2">
    <citation type="submission" date="2024-01" db="EMBL/GenBank/DDBJ databases">
        <authorList>
            <person name="Xie X."/>
        </authorList>
    </citation>
    <scope>NUCLEOTIDE SEQUENCE [LARGE SCALE GENOMIC DNA]</scope>
    <source>
        <strain evidence="2">SCUT-1</strain>
    </source>
</reference>
<keyword evidence="1" id="KW-0620">Polyamine biosynthesis</keyword>
<keyword evidence="2" id="KW-0808">Transferase</keyword>
<dbReference type="RefSeq" id="WP_324697568.1">
    <property type="nucleotide sequence ID" value="NZ_JAYMYJ010000145.1"/>
</dbReference>
<comment type="caution">
    <text evidence="2">The sequence shown here is derived from an EMBL/GenBank/DDBJ whole genome shotgun (WGS) entry which is preliminary data.</text>
</comment>
<name>A0ABU6D1N7_9GAMM</name>
<dbReference type="InterPro" id="IPR029063">
    <property type="entry name" value="SAM-dependent_MTases_sf"/>
</dbReference>
<reference evidence="3" key="1">
    <citation type="submission" date="2023-07" db="EMBL/GenBank/DDBJ databases">
        <title>The carbon used by Thiothrix.</title>
        <authorList>
            <person name="Chen L."/>
        </authorList>
    </citation>
    <scope>NUCLEOTIDE SEQUENCE [LARGE SCALE GENOMIC DNA]</scope>
</reference>
<keyword evidence="3" id="KW-1185">Reference proteome</keyword>
<dbReference type="SUPFAM" id="SSF53335">
    <property type="entry name" value="S-adenosyl-L-methionine-dependent methyltransferases"/>
    <property type="match status" value="1"/>
</dbReference>
<protein>
    <submittedName>
        <fullName evidence="2">Methyltransferase domain-containing protein</fullName>
    </submittedName>
</protein>